<organism evidence="1 2">
    <name type="scientific">Arctium lappa</name>
    <name type="common">Greater burdock</name>
    <name type="synonym">Lappa major</name>
    <dbReference type="NCBI Taxonomy" id="4217"/>
    <lineage>
        <taxon>Eukaryota</taxon>
        <taxon>Viridiplantae</taxon>
        <taxon>Streptophyta</taxon>
        <taxon>Embryophyta</taxon>
        <taxon>Tracheophyta</taxon>
        <taxon>Spermatophyta</taxon>
        <taxon>Magnoliopsida</taxon>
        <taxon>eudicotyledons</taxon>
        <taxon>Gunneridae</taxon>
        <taxon>Pentapetalae</taxon>
        <taxon>asterids</taxon>
        <taxon>campanulids</taxon>
        <taxon>Asterales</taxon>
        <taxon>Asteraceae</taxon>
        <taxon>Carduoideae</taxon>
        <taxon>Cardueae</taxon>
        <taxon>Arctiinae</taxon>
        <taxon>Arctium</taxon>
    </lineage>
</organism>
<name>A0ACB9B4D6_ARCLA</name>
<keyword evidence="2" id="KW-1185">Reference proteome</keyword>
<gene>
    <name evidence="1" type="ORF">L6452_22526</name>
</gene>
<evidence type="ECO:0000313" key="1">
    <source>
        <dbReference type="EMBL" id="KAI3715540.1"/>
    </source>
</evidence>
<evidence type="ECO:0000313" key="2">
    <source>
        <dbReference type="Proteomes" id="UP001055879"/>
    </source>
</evidence>
<sequence>MIANQGPNDFDRLQLGIPNPSNPLDMMSDVAAISVGCWDENYAKDLFSIRMRPWFNDVRFIDLRWLSMIQRLNMIRQPQFFVSRKLKNFIVSTMGVDDKTLKLSTCGVTHQEWSISLHAYSDLTSVSPIVFLYLLKACYVHGTCKATAKFFALQHQVLQALHNMPRPGPAVFVARCLSLLPIFESHCEGFSHLMIAALRRFLKTGTTQEDLLEAKLLATQLFIIAVRGNKLHDDRILVKILEVFNIKFTDIKEAMFHLEVKNDSFTKAFIEQYISKLLESQSYMAAVTMLEQLSICQSRESFLHTMLESKEYRAAEKWATFMGKPMLCVLIREYVDRKLLKQAYELIKKNNLREEFPEVYQMGKESSLKKLAEKGCWDIAEIRAKSDSKLLEYLVYLAMEAGYSEKVDELCDRYSLKGFMKAKEAEASLPRVRYLHRDELAIDDIIWVDESIGLHEATCHIEGCKVIGLDCEWKPNYERGSKNKVSIMQIASEKTVFIIDLIKLSHDAPAALDSCLIRIFHSPRILKLGYNFQCDMKQLAQSYEDFDCFKHFEMLLDIQNIFKEPRGGLSGLTKEVLGVGLDKTRRNSNWEERPLTRNQLEYAALDAAVLIHIFRHVSSQSQSTNDHTQMEWKSHIISHGGHLANTKTKVNSKKCSNGAVAENLIKVSQS</sequence>
<proteinExistence type="predicted"/>
<accession>A0ACB9B4D6</accession>
<reference evidence="2" key="1">
    <citation type="journal article" date="2022" name="Mol. Ecol. Resour.">
        <title>The genomes of chicory, endive, great burdock and yacon provide insights into Asteraceae palaeo-polyploidization history and plant inulin production.</title>
        <authorList>
            <person name="Fan W."/>
            <person name="Wang S."/>
            <person name="Wang H."/>
            <person name="Wang A."/>
            <person name="Jiang F."/>
            <person name="Liu H."/>
            <person name="Zhao H."/>
            <person name="Xu D."/>
            <person name="Zhang Y."/>
        </authorList>
    </citation>
    <scope>NUCLEOTIDE SEQUENCE [LARGE SCALE GENOMIC DNA]</scope>
    <source>
        <strain evidence="2">cv. Niubang</strain>
    </source>
</reference>
<comment type="caution">
    <text evidence="1">The sequence shown here is derived from an EMBL/GenBank/DDBJ whole genome shotgun (WGS) entry which is preliminary data.</text>
</comment>
<dbReference type="EMBL" id="CM042053">
    <property type="protein sequence ID" value="KAI3715540.1"/>
    <property type="molecule type" value="Genomic_DNA"/>
</dbReference>
<dbReference type="Proteomes" id="UP001055879">
    <property type="component" value="Linkage Group LG07"/>
</dbReference>
<protein>
    <submittedName>
        <fullName evidence="1">Uncharacterized protein</fullName>
    </submittedName>
</protein>
<reference evidence="1 2" key="2">
    <citation type="journal article" date="2022" name="Mol. Ecol. Resour.">
        <title>The genomes of chicory, endive, great burdock and yacon provide insights into Asteraceae paleo-polyploidization history and plant inulin production.</title>
        <authorList>
            <person name="Fan W."/>
            <person name="Wang S."/>
            <person name="Wang H."/>
            <person name="Wang A."/>
            <person name="Jiang F."/>
            <person name="Liu H."/>
            <person name="Zhao H."/>
            <person name="Xu D."/>
            <person name="Zhang Y."/>
        </authorList>
    </citation>
    <scope>NUCLEOTIDE SEQUENCE [LARGE SCALE GENOMIC DNA]</scope>
    <source>
        <strain evidence="2">cv. Niubang</strain>
    </source>
</reference>